<dbReference type="GO" id="GO:0009827">
    <property type="term" value="P:plant-type cell wall modification"/>
    <property type="evidence" value="ECO:0000318"/>
    <property type="project" value="GO_Central"/>
</dbReference>
<dbReference type="GO" id="GO:0004857">
    <property type="term" value="F:enzyme inhibitor activity"/>
    <property type="evidence" value="ECO:0000318"/>
    <property type="project" value="GO_Central"/>
</dbReference>
<evidence type="ECO:0000256" key="3">
    <source>
        <dbReference type="ARBA" id="ARBA00038471"/>
    </source>
</evidence>
<evidence type="ECO:0000256" key="1">
    <source>
        <dbReference type="ARBA" id="ARBA00022729"/>
    </source>
</evidence>
<dbReference type="Proteomes" id="UP000002051">
    <property type="component" value="Chromosome 4"/>
</dbReference>
<feature type="domain" description="Pectinesterase inhibitor" evidence="5">
    <location>
        <begin position="29"/>
        <end position="171"/>
    </location>
</feature>
<evidence type="ECO:0000313" key="6">
    <source>
        <dbReference type="EMBL" id="AES92010.1"/>
    </source>
</evidence>
<keyword evidence="2" id="KW-1015">Disulfide bond</keyword>
<dbReference type="FunFam" id="1.20.140.40:FF:000009">
    <property type="entry name" value="Invertase/pectin methylesterase inhibitor family protein"/>
    <property type="match status" value="1"/>
</dbReference>
<reference evidence="6 8" key="2">
    <citation type="journal article" date="2014" name="BMC Genomics">
        <title>An improved genome release (version Mt4.0) for the model legume Medicago truncatula.</title>
        <authorList>
            <person name="Tang H."/>
            <person name="Krishnakumar V."/>
            <person name="Bidwell S."/>
            <person name="Rosen B."/>
            <person name="Chan A."/>
            <person name="Zhou S."/>
            <person name="Gentzbittel L."/>
            <person name="Childs K.L."/>
            <person name="Yandell M."/>
            <person name="Gundlach H."/>
            <person name="Mayer K.F."/>
            <person name="Schwartz D.C."/>
            <person name="Town C.D."/>
        </authorList>
    </citation>
    <scope>GENOME REANNOTATION</scope>
    <source>
        <strain evidence="7 8">cv. Jemalong A17</strain>
    </source>
</reference>
<dbReference type="AlphaFoldDB" id="G7JP03"/>
<feature type="chain" id="PRO_5014573035" evidence="4">
    <location>
        <begin position="22"/>
        <end position="176"/>
    </location>
</feature>
<dbReference type="EnsemblPlants" id="AES92010">
    <property type="protein sequence ID" value="AES92010"/>
    <property type="gene ID" value="MTR_4g122760"/>
</dbReference>
<reference evidence="7" key="3">
    <citation type="submission" date="2015-04" db="UniProtKB">
        <authorList>
            <consortium name="EnsemblPlants"/>
        </authorList>
    </citation>
    <scope>IDENTIFICATION</scope>
    <source>
        <strain evidence="7">cv. Jemalong A17</strain>
    </source>
</reference>
<dbReference type="OrthoDB" id="1918674at2759"/>
<dbReference type="NCBIfam" id="TIGR01614">
    <property type="entry name" value="PME_inhib"/>
    <property type="match status" value="1"/>
</dbReference>
<proteinExistence type="inferred from homology"/>
<dbReference type="KEGG" id="mtr:11409053"/>
<protein>
    <submittedName>
        <fullName evidence="6">Plant invertase/pectin methylesterase inhibitor</fullName>
    </submittedName>
</protein>
<organism evidence="6 8">
    <name type="scientific">Medicago truncatula</name>
    <name type="common">Barrel medic</name>
    <name type="synonym">Medicago tribuloides</name>
    <dbReference type="NCBI Taxonomy" id="3880"/>
    <lineage>
        <taxon>Eukaryota</taxon>
        <taxon>Viridiplantae</taxon>
        <taxon>Streptophyta</taxon>
        <taxon>Embryophyta</taxon>
        <taxon>Tracheophyta</taxon>
        <taxon>Spermatophyta</taxon>
        <taxon>Magnoliopsida</taxon>
        <taxon>eudicotyledons</taxon>
        <taxon>Gunneridae</taxon>
        <taxon>Pentapetalae</taxon>
        <taxon>rosids</taxon>
        <taxon>fabids</taxon>
        <taxon>Fabales</taxon>
        <taxon>Fabaceae</taxon>
        <taxon>Papilionoideae</taxon>
        <taxon>50 kb inversion clade</taxon>
        <taxon>NPAAA clade</taxon>
        <taxon>Hologalegina</taxon>
        <taxon>IRL clade</taxon>
        <taxon>Trifolieae</taxon>
        <taxon>Medicago</taxon>
    </lineage>
</organism>
<comment type="similarity">
    <text evidence="3">Belongs to the PMEI family.</text>
</comment>
<dbReference type="Pfam" id="PF04043">
    <property type="entry name" value="PMEI"/>
    <property type="match status" value="1"/>
</dbReference>
<keyword evidence="8" id="KW-1185">Reference proteome</keyword>
<name>G7JP03_MEDTR</name>
<evidence type="ECO:0000313" key="8">
    <source>
        <dbReference type="Proteomes" id="UP000002051"/>
    </source>
</evidence>
<dbReference type="EMBL" id="CM001220">
    <property type="protein sequence ID" value="AES92010.1"/>
    <property type="molecule type" value="Genomic_DNA"/>
</dbReference>
<reference evidence="6 8" key="1">
    <citation type="journal article" date="2011" name="Nature">
        <title>The Medicago genome provides insight into the evolution of rhizobial symbioses.</title>
        <authorList>
            <person name="Young N.D."/>
            <person name="Debelle F."/>
            <person name="Oldroyd G.E."/>
            <person name="Geurts R."/>
            <person name="Cannon S.B."/>
            <person name="Udvardi M.K."/>
            <person name="Benedito V.A."/>
            <person name="Mayer K.F."/>
            <person name="Gouzy J."/>
            <person name="Schoof H."/>
            <person name="Van de Peer Y."/>
            <person name="Proost S."/>
            <person name="Cook D.R."/>
            <person name="Meyers B.C."/>
            <person name="Spannagl M."/>
            <person name="Cheung F."/>
            <person name="De Mita S."/>
            <person name="Krishnakumar V."/>
            <person name="Gundlach H."/>
            <person name="Zhou S."/>
            <person name="Mudge J."/>
            <person name="Bharti A.K."/>
            <person name="Murray J.D."/>
            <person name="Naoumkina M.A."/>
            <person name="Rosen B."/>
            <person name="Silverstein K.A."/>
            <person name="Tang H."/>
            <person name="Rombauts S."/>
            <person name="Zhao P.X."/>
            <person name="Zhou P."/>
            <person name="Barbe V."/>
            <person name="Bardou P."/>
            <person name="Bechner M."/>
            <person name="Bellec A."/>
            <person name="Berger A."/>
            <person name="Berges H."/>
            <person name="Bidwell S."/>
            <person name="Bisseling T."/>
            <person name="Choisne N."/>
            <person name="Couloux A."/>
            <person name="Denny R."/>
            <person name="Deshpande S."/>
            <person name="Dai X."/>
            <person name="Doyle J.J."/>
            <person name="Dudez A.M."/>
            <person name="Farmer A.D."/>
            <person name="Fouteau S."/>
            <person name="Franken C."/>
            <person name="Gibelin C."/>
            <person name="Gish J."/>
            <person name="Goldstein S."/>
            <person name="Gonzalez A.J."/>
            <person name="Green P.J."/>
            <person name="Hallab A."/>
            <person name="Hartog M."/>
            <person name="Hua A."/>
            <person name="Humphray S.J."/>
            <person name="Jeong D.H."/>
            <person name="Jing Y."/>
            <person name="Jocker A."/>
            <person name="Kenton S.M."/>
            <person name="Kim D.J."/>
            <person name="Klee K."/>
            <person name="Lai H."/>
            <person name="Lang C."/>
            <person name="Lin S."/>
            <person name="Macmil S.L."/>
            <person name="Magdelenat G."/>
            <person name="Matthews L."/>
            <person name="McCorrison J."/>
            <person name="Monaghan E.L."/>
            <person name="Mun J.H."/>
            <person name="Najar F.Z."/>
            <person name="Nicholson C."/>
            <person name="Noirot C."/>
            <person name="O'Bleness M."/>
            <person name="Paule C.R."/>
            <person name="Poulain J."/>
            <person name="Prion F."/>
            <person name="Qin B."/>
            <person name="Qu C."/>
            <person name="Retzel E.F."/>
            <person name="Riddle C."/>
            <person name="Sallet E."/>
            <person name="Samain S."/>
            <person name="Samson N."/>
            <person name="Sanders I."/>
            <person name="Saurat O."/>
            <person name="Scarpelli C."/>
            <person name="Schiex T."/>
            <person name="Segurens B."/>
            <person name="Severin A.J."/>
            <person name="Sherrier D.J."/>
            <person name="Shi R."/>
            <person name="Sims S."/>
            <person name="Singer S.R."/>
            <person name="Sinharoy S."/>
            <person name="Sterck L."/>
            <person name="Viollet A."/>
            <person name="Wang B.B."/>
            <person name="Wang K."/>
            <person name="Wang M."/>
            <person name="Wang X."/>
            <person name="Warfsmann J."/>
            <person name="Weissenbach J."/>
            <person name="White D.D."/>
            <person name="White J.D."/>
            <person name="Wiley G.B."/>
            <person name="Wincker P."/>
            <person name="Xing Y."/>
            <person name="Yang L."/>
            <person name="Yao Z."/>
            <person name="Ying F."/>
            <person name="Zhai J."/>
            <person name="Zhou L."/>
            <person name="Zuber A."/>
            <person name="Denarie J."/>
            <person name="Dixon R.A."/>
            <person name="May G.D."/>
            <person name="Schwartz D.C."/>
            <person name="Rogers J."/>
            <person name="Quetier F."/>
            <person name="Town C.D."/>
            <person name="Roe B.A."/>
        </authorList>
    </citation>
    <scope>NUCLEOTIDE SEQUENCE [LARGE SCALE GENOMIC DNA]</scope>
    <source>
        <strain evidence="6">A17</strain>
        <strain evidence="7 8">cv. Jemalong A17</strain>
    </source>
</reference>
<evidence type="ECO:0000313" key="7">
    <source>
        <dbReference type="EnsemblPlants" id="AES92010"/>
    </source>
</evidence>
<evidence type="ECO:0000256" key="4">
    <source>
        <dbReference type="SAM" id="SignalP"/>
    </source>
</evidence>
<dbReference type="SUPFAM" id="SSF101148">
    <property type="entry name" value="Plant invertase/pectin methylesterase inhibitor"/>
    <property type="match status" value="1"/>
</dbReference>
<dbReference type="GO" id="GO:0009505">
    <property type="term" value="C:plant-type cell wall"/>
    <property type="evidence" value="ECO:0000318"/>
    <property type="project" value="GO_Central"/>
</dbReference>
<dbReference type="PaxDb" id="3880-AES92010"/>
<dbReference type="Gene3D" id="1.20.140.40">
    <property type="entry name" value="Invertase/pectin methylesterase inhibitor family protein"/>
    <property type="match status" value="1"/>
</dbReference>
<feature type="signal peptide" evidence="4">
    <location>
        <begin position="1"/>
        <end position="21"/>
    </location>
</feature>
<dbReference type="InterPro" id="IPR052421">
    <property type="entry name" value="PCW_Enzyme_Inhibitor"/>
</dbReference>
<dbReference type="eggNOG" id="ENOG502S67R">
    <property type="taxonomic scope" value="Eukaryota"/>
</dbReference>
<dbReference type="InterPro" id="IPR035513">
    <property type="entry name" value="Invertase/methylesterase_inhib"/>
</dbReference>
<dbReference type="PROSITE" id="PS51257">
    <property type="entry name" value="PROKAR_LIPOPROTEIN"/>
    <property type="match status" value="1"/>
</dbReference>
<dbReference type="InterPro" id="IPR034087">
    <property type="entry name" value="C/VIF1"/>
</dbReference>
<keyword evidence="1 4" id="KW-0732">Signal</keyword>
<gene>
    <name evidence="7" type="primary">11409053</name>
    <name evidence="6" type="ordered locus">MTR_4g122760</name>
</gene>
<dbReference type="PANTHER" id="PTHR36710">
    <property type="entry name" value="PECTINESTERASE INHIBITOR-LIKE"/>
    <property type="match status" value="1"/>
</dbReference>
<dbReference type="HOGENOM" id="CLU_033761_5_0_1"/>
<accession>G7JP03</accession>
<dbReference type="PANTHER" id="PTHR36710:SF13">
    <property type="entry name" value="PUTATIVE-RELATED"/>
    <property type="match status" value="1"/>
</dbReference>
<sequence>MMKMNALALAIFLCIIVSCHCTNINQKTNNATLIQQTCKQTPNYALCIKYLKSDPRTSDADLVNYALYMVDRIKTTTITAYNKVTQLLKGGHELYQTEALSSCAGRYRSILVDVVPKSIAALKQGDPKVAEDGANDAANDATTCENGFKGKSPISDENIDMHDVAVITAAIVKQLL</sequence>
<evidence type="ECO:0000256" key="2">
    <source>
        <dbReference type="ARBA" id="ARBA00023157"/>
    </source>
</evidence>
<dbReference type="CDD" id="cd15796">
    <property type="entry name" value="CIF_like"/>
    <property type="match status" value="1"/>
</dbReference>
<dbReference type="SMART" id="SM00856">
    <property type="entry name" value="PMEI"/>
    <property type="match status" value="1"/>
</dbReference>
<evidence type="ECO:0000259" key="5">
    <source>
        <dbReference type="SMART" id="SM00856"/>
    </source>
</evidence>
<dbReference type="InterPro" id="IPR006501">
    <property type="entry name" value="Pectinesterase_inhib_dom"/>
</dbReference>